<evidence type="ECO:0000313" key="2">
    <source>
        <dbReference type="EMBL" id="VDD62155.1"/>
    </source>
</evidence>
<sequence>MNNMDLESREKQKKLRLVIRPQHRTTPAPQHRSTVRPQRRQTTRPQHRSTLPRHRRSTVGAYQSRRSLMYVKILGKEIPLHNQTSLRGRRGGIGRKKKTIKDGPQVESALLFMLRNERDCSSVLLEDKQKGNFELDFECHRF</sequence>
<dbReference type="EMBL" id="LR031880">
    <property type="protein sequence ID" value="VDD62155.1"/>
    <property type="molecule type" value="Genomic_DNA"/>
</dbReference>
<reference evidence="2" key="1">
    <citation type="submission" date="2018-11" db="EMBL/GenBank/DDBJ databases">
        <authorList>
            <consortium name="Genoscope - CEA"/>
            <person name="William W."/>
        </authorList>
    </citation>
    <scope>NUCLEOTIDE SEQUENCE</scope>
</reference>
<name>A0A3P6H0W3_BRAOL</name>
<evidence type="ECO:0000256" key="1">
    <source>
        <dbReference type="SAM" id="MobiDB-lite"/>
    </source>
</evidence>
<feature type="compositionally biased region" description="Basic and acidic residues" evidence="1">
    <location>
        <begin position="1"/>
        <end position="10"/>
    </location>
</feature>
<gene>
    <name evidence="2" type="ORF">BOLC6T37609H</name>
</gene>
<feature type="compositionally biased region" description="Basic residues" evidence="1">
    <location>
        <begin position="33"/>
        <end position="57"/>
    </location>
</feature>
<accession>A0A3P6H0W3</accession>
<protein>
    <submittedName>
        <fullName evidence="2">Uncharacterized protein</fullName>
    </submittedName>
</protein>
<organism evidence="2">
    <name type="scientific">Brassica oleracea</name>
    <name type="common">Wild cabbage</name>
    <dbReference type="NCBI Taxonomy" id="3712"/>
    <lineage>
        <taxon>Eukaryota</taxon>
        <taxon>Viridiplantae</taxon>
        <taxon>Streptophyta</taxon>
        <taxon>Embryophyta</taxon>
        <taxon>Tracheophyta</taxon>
        <taxon>Spermatophyta</taxon>
        <taxon>Magnoliopsida</taxon>
        <taxon>eudicotyledons</taxon>
        <taxon>Gunneridae</taxon>
        <taxon>Pentapetalae</taxon>
        <taxon>rosids</taxon>
        <taxon>malvids</taxon>
        <taxon>Brassicales</taxon>
        <taxon>Brassicaceae</taxon>
        <taxon>Brassiceae</taxon>
        <taxon>Brassica</taxon>
    </lineage>
</organism>
<proteinExistence type="predicted"/>
<feature type="region of interest" description="Disordered" evidence="1">
    <location>
        <begin position="1"/>
        <end position="57"/>
    </location>
</feature>
<dbReference type="AlphaFoldDB" id="A0A3P6H0W3"/>
<feature type="compositionally biased region" description="Basic residues" evidence="1">
    <location>
        <begin position="11"/>
        <end position="23"/>
    </location>
</feature>